<dbReference type="AlphaFoldDB" id="M1B7A4"/>
<evidence type="ECO:0000256" key="1">
    <source>
        <dbReference type="SAM" id="MobiDB-lite"/>
    </source>
</evidence>
<accession>M1B7A4</accession>
<feature type="region of interest" description="Disordered" evidence="1">
    <location>
        <begin position="91"/>
        <end position="117"/>
    </location>
</feature>
<evidence type="ECO:0000313" key="3">
    <source>
        <dbReference type="Proteomes" id="UP000011115"/>
    </source>
</evidence>
<organism evidence="2 3">
    <name type="scientific">Solanum tuberosum</name>
    <name type="common">Potato</name>
    <dbReference type="NCBI Taxonomy" id="4113"/>
    <lineage>
        <taxon>Eukaryota</taxon>
        <taxon>Viridiplantae</taxon>
        <taxon>Streptophyta</taxon>
        <taxon>Embryophyta</taxon>
        <taxon>Tracheophyta</taxon>
        <taxon>Spermatophyta</taxon>
        <taxon>Magnoliopsida</taxon>
        <taxon>eudicotyledons</taxon>
        <taxon>Gunneridae</taxon>
        <taxon>Pentapetalae</taxon>
        <taxon>asterids</taxon>
        <taxon>lamiids</taxon>
        <taxon>Solanales</taxon>
        <taxon>Solanaceae</taxon>
        <taxon>Solanoideae</taxon>
        <taxon>Solaneae</taxon>
        <taxon>Solanum</taxon>
    </lineage>
</organism>
<reference evidence="2" key="2">
    <citation type="submission" date="2015-06" db="UniProtKB">
        <authorList>
            <consortium name="EnsemblPlants"/>
        </authorList>
    </citation>
    <scope>IDENTIFICATION</scope>
    <source>
        <strain evidence="2">DM1-3 516 R44</strain>
    </source>
</reference>
<evidence type="ECO:0000313" key="2">
    <source>
        <dbReference type="EnsemblPlants" id="PGSC0003DMT400038721"/>
    </source>
</evidence>
<sequence length="154" mass="16578">MNILTLWGDIPLSDVIPPTPEMPTTTPFSSVPEAALDVDAEDKELDEKTNEKGLRKDEQGIVETQTEMQKTEEAILQDTLERSLRETKEIGYSGVTPDSTTLPIADTGTDAQAESSLPPPVILLLGIDAPLEASPPENPEECSTCIGYLGDPIS</sequence>
<keyword evidence="3" id="KW-1185">Reference proteome</keyword>
<reference evidence="3" key="1">
    <citation type="journal article" date="2011" name="Nature">
        <title>Genome sequence and analysis of the tuber crop potato.</title>
        <authorList>
            <consortium name="The Potato Genome Sequencing Consortium"/>
        </authorList>
    </citation>
    <scope>NUCLEOTIDE SEQUENCE [LARGE SCALE GENOMIC DNA]</scope>
    <source>
        <strain evidence="3">cv. DM1-3 516 R44</strain>
    </source>
</reference>
<dbReference type="EnsemblPlants" id="PGSC0003DMT400038721">
    <property type="protein sequence ID" value="PGSC0003DMT400038721"/>
    <property type="gene ID" value="PGSC0003DMG400014965"/>
</dbReference>
<dbReference type="Gramene" id="PGSC0003DMT400038721">
    <property type="protein sequence ID" value="PGSC0003DMT400038721"/>
    <property type="gene ID" value="PGSC0003DMG400014965"/>
</dbReference>
<feature type="region of interest" description="Disordered" evidence="1">
    <location>
        <begin position="19"/>
        <end position="63"/>
    </location>
</feature>
<dbReference type="Proteomes" id="UP000011115">
    <property type="component" value="Unassembled WGS sequence"/>
</dbReference>
<dbReference type="InParanoid" id="M1B7A4"/>
<feature type="compositionally biased region" description="Basic and acidic residues" evidence="1">
    <location>
        <begin position="45"/>
        <end position="59"/>
    </location>
</feature>
<proteinExistence type="predicted"/>
<dbReference type="PaxDb" id="4113-PGSC0003DMT400038721"/>
<protein>
    <submittedName>
        <fullName evidence="2">Uncharacterized protein</fullName>
    </submittedName>
</protein>
<dbReference type="HOGENOM" id="CLU_140033_1_0_1"/>
<name>M1B7A4_SOLTU</name>